<reference evidence="2 3" key="1">
    <citation type="submission" date="2022-05" db="EMBL/GenBank/DDBJ databases">
        <title>A multi-omics perspective on studying reproductive biology in Daphnia sinensis.</title>
        <authorList>
            <person name="Jia J."/>
        </authorList>
    </citation>
    <scope>NUCLEOTIDE SEQUENCE [LARGE SCALE GENOMIC DNA]</scope>
    <source>
        <strain evidence="2 3">WSL</strain>
    </source>
</reference>
<organism evidence="2 3">
    <name type="scientific">Daphnia sinensis</name>
    <dbReference type="NCBI Taxonomy" id="1820382"/>
    <lineage>
        <taxon>Eukaryota</taxon>
        <taxon>Metazoa</taxon>
        <taxon>Ecdysozoa</taxon>
        <taxon>Arthropoda</taxon>
        <taxon>Crustacea</taxon>
        <taxon>Branchiopoda</taxon>
        <taxon>Diplostraca</taxon>
        <taxon>Cladocera</taxon>
        <taxon>Anomopoda</taxon>
        <taxon>Daphniidae</taxon>
        <taxon>Daphnia</taxon>
        <taxon>Daphnia similis group</taxon>
    </lineage>
</organism>
<evidence type="ECO:0000313" key="2">
    <source>
        <dbReference type="EMBL" id="KAI9555781.1"/>
    </source>
</evidence>
<dbReference type="Proteomes" id="UP000820818">
    <property type="component" value="Linkage Group LG7"/>
</dbReference>
<evidence type="ECO:0000313" key="3">
    <source>
        <dbReference type="Proteomes" id="UP000820818"/>
    </source>
</evidence>
<keyword evidence="3" id="KW-1185">Reference proteome</keyword>
<sequence>MHTYSIYTNRDVPVCGSTTIVFGKKNAKKKRKMGASKRQLNRNNKKKISPQLMCVDGGEGRRAKWMNVKIVSKRRAGTVRGWAWEQLMQNSKNVAWMLYTVYRLRQSTL</sequence>
<dbReference type="EMBL" id="WJBH02000007">
    <property type="protein sequence ID" value="KAI9555781.1"/>
    <property type="molecule type" value="Genomic_DNA"/>
</dbReference>
<feature type="region of interest" description="Disordered" evidence="1">
    <location>
        <begin position="26"/>
        <end position="48"/>
    </location>
</feature>
<evidence type="ECO:0000256" key="1">
    <source>
        <dbReference type="SAM" id="MobiDB-lite"/>
    </source>
</evidence>
<name>A0AAD5PQ18_9CRUS</name>
<dbReference type="AlphaFoldDB" id="A0AAD5PQ18"/>
<accession>A0AAD5PQ18</accession>
<protein>
    <submittedName>
        <fullName evidence="2">Uncharacterized protein</fullName>
    </submittedName>
</protein>
<comment type="caution">
    <text evidence="2">The sequence shown here is derived from an EMBL/GenBank/DDBJ whole genome shotgun (WGS) entry which is preliminary data.</text>
</comment>
<gene>
    <name evidence="2" type="ORF">GHT06_018297</name>
</gene>
<proteinExistence type="predicted"/>